<name>A0A8J3MNQ7_9CHLR</name>
<dbReference type="GO" id="GO:0030488">
    <property type="term" value="P:tRNA methylation"/>
    <property type="evidence" value="ECO:0007669"/>
    <property type="project" value="TreeGrafter"/>
</dbReference>
<feature type="domain" description="Ribosomal RNA large subunit methyltransferase K/L-like methyltransferase" evidence="1">
    <location>
        <begin position="173"/>
        <end position="332"/>
    </location>
</feature>
<dbReference type="Gene3D" id="3.40.50.150">
    <property type="entry name" value="Vaccinia Virus protein VP39"/>
    <property type="match status" value="1"/>
</dbReference>
<dbReference type="PANTHER" id="PTHR14911:SF13">
    <property type="entry name" value="TRNA (GUANINE(6)-N2)-METHYLTRANSFERASE THUMP3"/>
    <property type="match status" value="1"/>
</dbReference>
<reference evidence="2" key="1">
    <citation type="submission" date="2020-10" db="EMBL/GenBank/DDBJ databases">
        <title>Taxonomic study of unclassified bacteria belonging to the class Ktedonobacteria.</title>
        <authorList>
            <person name="Yabe S."/>
            <person name="Wang C.M."/>
            <person name="Zheng Y."/>
            <person name="Sakai Y."/>
            <person name="Cavaletti L."/>
            <person name="Monciardini P."/>
            <person name="Donadio S."/>
        </authorList>
    </citation>
    <scope>NUCLEOTIDE SEQUENCE</scope>
    <source>
        <strain evidence="2">SOSP1-1</strain>
    </source>
</reference>
<proteinExistence type="predicted"/>
<gene>
    <name evidence="2" type="ORF">KSX_11950</name>
</gene>
<dbReference type="Proteomes" id="UP000612362">
    <property type="component" value="Unassembled WGS sequence"/>
</dbReference>
<protein>
    <submittedName>
        <fullName evidence="2">RNA methyltransferase</fullName>
    </submittedName>
</protein>
<dbReference type="SUPFAM" id="SSF53335">
    <property type="entry name" value="S-adenosyl-L-methionine-dependent methyltransferases"/>
    <property type="match status" value="1"/>
</dbReference>
<sequence>MSYLSYVMTMPGLETLAFGEVRARIADAELVKFSRGIALFRTDIAPAELLELRTAEDVFVALAHIKGLGPGRNALRAVHGATLNADVTQALTLWRRAHHGSLPRSWRVVSQKWGSHEFRRIDAGDSVGAALQRMLPRGMRQVKDDADIEFWIWISGSEAFIGVRLSDASMRHRNYKHEHLPASLRPTVAAAMSLLSRPTSDDVVLDPLCGAGTILIERALAEPYETLLGGDLRPEAVGMARRNARAANVDARIETWDARDLSLEPASVTRIITNLPFGKQIGTHEQNVKLYMDLVQEFQRILTPDGLLVALTSEDRLWETALRKHGWRVSKKVVLVVLGQPASIFVAARA</sequence>
<dbReference type="CDD" id="cd02440">
    <property type="entry name" value="AdoMet_MTases"/>
    <property type="match status" value="1"/>
</dbReference>
<keyword evidence="2" id="KW-0489">Methyltransferase</keyword>
<comment type="caution">
    <text evidence="2">The sequence shown here is derived from an EMBL/GenBank/DDBJ whole genome shotgun (WGS) entry which is preliminary data.</text>
</comment>
<evidence type="ECO:0000259" key="1">
    <source>
        <dbReference type="Pfam" id="PF01170"/>
    </source>
</evidence>
<dbReference type="InterPro" id="IPR000241">
    <property type="entry name" value="RlmKL-like_Mtase"/>
</dbReference>
<accession>A0A8J3MNQ7</accession>
<organism evidence="2 3">
    <name type="scientific">Ktedonospora formicarum</name>
    <dbReference type="NCBI Taxonomy" id="2778364"/>
    <lineage>
        <taxon>Bacteria</taxon>
        <taxon>Bacillati</taxon>
        <taxon>Chloroflexota</taxon>
        <taxon>Ktedonobacteria</taxon>
        <taxon>Ktedonobacterales</taxon>
        <taxon>Ktedonobacteraceae</taxon>
        <taxon>Ktedonospora</taxon>
    </lineage>
</organism>
<dbReference type="GO" id="GO:0016423">
    <property type="term" value="F:tRNA (guanine) methyltransferase activity"/>
    <property type="evidence" value="ECO:0007669"/>
    <property type="project" value="TreeGrafter"/>
</dbReference>
<dbReference type="Gene3D" id="3.30.2130.30">
    <property type="match status" value="1"/>
</dbReference>
<keyword evidence="3" id="KW-1185">Reference proteome</keyword>
<evidence type="ECO:0000313" key="3">
    <source>
        <dbReference type="Proteomes" id="UP000612362"/>
    </source>
</evidence>
<dbReference type="PANTHER" id="PTHR14911">
    <property type="entry name" value="THUMP DOMAIN-CONTAINING"/>
    <property type="match status" value="1"/>
</dbReference>
<dbReference type="CDD" id="cd11715">
    <property type="entry name" value="THUMP_AdoMetMT"/>
    <property type="match status" value="1"/>
</dbReference>
<dbReference type="Pfam" id="PF01170">
    <property type="entry name" value="UPF0020"/>
    <property type="match status" value="1"/>
</dbReference>
<dbReference type="EMBL" id="BNJF01000001">
    <property type="protein sequence ID" value="GHO43032.1"/>
    <property type="molecule type" value="Genomic_DNA"/>
</dbReference>
<evidence type="ECO:0000313" key="2">
    <source>
        <dbReference type="EMBL" id="GHO43032.1"/>
    </source>
</evidence>
<dbReference type="AlphaFoldDB" id="A0A8J3MNQ7"/>
<dbReference type="RefSeq" id="WP_220192525.1">
    <property type="nucleotide sequence ID" value="NZ_BNJF01000001.1"/>
</dbReference>
<keyword evidence="2" id="KW-0808">Transferase</keyword>
<dbReference type="InterPro" id="IPR029063">
    <property type="entry name" value="SAM-dependent_MTases_sf"/>
</dbReference>